<proteinExistence type="predicted"/>
<dbReference type="Proteomes" id="UP000241462">
    <property type="component" value="Unassembled WGS sequence"/>
</dbReference>
<feature type="compositionally biased region" description="Polar residues" evidence="1">
    <location>
        <begin position="73"/>
        <end position="91"/>
    </location>
</feature>
<feature type="region of interest" description="Disordered" evidence="1">
    <location>
        <begin position="1"/>
        <end position="94"/>
    </location>
</feature>
<reference evidence="2 3" key="1">
    <citation type="journal article" date="2018" name="Mycol. Prog.">
        <title>Coniella lustricola, a new species from submerged detritus.</title>
        <authorList>
            <person name="Raudabaugh D.B."/>
            <person name="Iturriaga T."/>
            <person name="Carver A."/>
            <person name="Mondo S."/>
            <person name="Pangilinan J."/>
            <person name="Lipzen A."/>
            <person name="He G."/>
            <person name="Amirebrahimi M."/>
            <person name="Grigoriev I.V."/>
            <person name="Miller A.N."/>
        </authorList>
    </citation>
    <scope>NUCLEOTIDE SEQUENCE [LARGE SCALE GENOMIC DNA]</scope>
    <source>
        <strain evidence="2 3">B22-T-1</strain>
    </source>
</reference>
<evidence type="ECO:0000256" key="1">
    <source>
        <dbReference type="SAM" id="MobiDB-lite"/>
    </source>
</evidence>
<sequence>MSKHASRDKYNVKAHKSRQVQCKAHKPLETGWHRRRKIRGHPPTKENTSVVSPSSNPKNRPRIDQESTKNRQDSWSSGPLATVNSHGQQPLLQHIHQPFATNHMDVASCRDDPDHRSCVLQADIPTKKKPPKKIAVSVKPAMLKRSNHKQSTFC</sequence>
<protein>
    <submittedName>
        <fullName evidence="2">Uncharacterized protein</fullName>
    </submittedName>
</protein>
<feature type="compositionally biased region" description="Basic residues" evidence="1">
    <location>
        <begin position="33"/>
        <end position="42"/>
    </location>
</feature>
<name>A0A2T3A7Q0_9PEZI</name>
<gene>
    <name evidence="2" type="ORF">BD289DRAFT_260898</name>
</gene>
<keyword evidence="3" id="KW-1185">Reference proteome</keyword>
<evidence type="ECO:0000313" key="3">
    <source>
        <dbReference type="Proteomes" id="UP000241462"/>
    </source>
</evidence>
<organism evidence="2 3">
    <name type="scientific">Coniella lustricola</name>
    <dbReference type="NCBI Taxonomy" id="2025994"/>
    <lineage>
        <taxon>Eukaryota</taxon>
        <taxon>Fungi</taxon>
        <taxon>Dikarya</taxon>
        <taxon>Ascomycota</taxon>
        <taxon>Pezizomycotina</taxon>
        <taxon>Sordariomycetes</taxon>
        <taxon>Sordariomycetidae</taxon>
        <taxon>Diaporthales</taxon>
        <taxon>Schizoparmaceae</taxon>
        <taxon>Coniella</taxon>
    </lineage>
</organism>
<dbReference type="AlphaFoldDB" id="A0A2T3A7Q0"/>
<dbReference type="EMBL" id="KZ678443">
    <property type="protein sequence ID" value="PSR84418.1"/>
    <property type="molecule type" value="Genomic_DNA"/>
</dbReference>
<feature type="compositionally biased region" description="Polar residues" evidence="1">
    <location>
        <begin position="45"/>
        <end position="58"/>
    </location>
</feature>
<evidence type="ECO:0000313" key="2">
    <source>
        <dbReference type="EMBL" id="PSR84418.1"/>
    </source>
</evidence>
<feature type="compositionally biased region" description="Basic and acidic residues" evidence="1">
    <location>
        <begin position="1"/>
        <end position="11"/>
    </location>
</feature>
<accession>A0A2T3A7Q0</accession>
<dbReference type="InParanoid" id="A0A2T3A7Q0"/>
<feature type="compositionally biased region" description="Basic and acidic residues" evidence="1">
    <location>
        <begin position="61"/>
        <end position="72"/>
    </location>
</feature>